<evidence type="ECO:0000256" key="6">
    <source>
        <dbReference type="ARBA" id="ARBA00022683"/>
    </source>
</evidence>
<keyword evidence="7" id="KW-0812">Transmembrane</keyword>
<dbReference type="GO" id="GO:0009401">
    <property type="term" value="P:phosphoenolpyruvate-dependent sugar phosphotransferase system"/>
    <property type="evidence" value="ECO:0007669"/>
    <property type="project" value="UniProtKB-KW"/>
</dbReference>
<dbReference type="Pfam" id="PF03611">
    <property type="entry name" value="EIIC-GAT"/>
    <property type="match status" value="1"/>
</dbReference>
<dbReference type="AlphaFoldDB" id="A0A379LSQ8"/>
<evidence type="ECO:0000256" key="11">
    <source>
        <dbReference type="ARBA" id="ARBA00038218"/>
    </source>
</evidence>
<evidence type="ECO:0000256" key="8">
    <source>
        <dbReference type="ARBA" id="ARBA00022989"/>
    </source>
</evidence>
<keyword evidence="6" id="KW-0598">Phosphotransferase system</keyword>
<protein>
    <recommendedName>
        <fullName evidence="12">Ascorbate-specific PTS system EIIC component</fullName>
    </recommendedName>
    <alternativeName>
        <fullName evidence="13">Ascorbate-specific permease IIC component UlaA</fullName>
    </alternativeName>
</protein>
<gene>
    <name evidence="14" type="ORF">NCTC9381_05317</name>
</gene>
<dbReference type="InterPro" id="IPR051562">
    <property type="entry name" value="Ascorbate-PTS_EIIC"/>
</dbReference>
<evidence type="ECO:0000256" key="9">
    <source>
        <dbReference type="ARBA" id="ARBA00023136"/>
    </source>
</evidence>
<keyword evidence="15" id="KW-1185">Reference proteome</keyword>
<evidence type="ECO:0000256" key="5">
    <source>
        <dbReference type="ARBA" id="ARBA00022597"/>
    </source>
</evidence>
<keyword evidence="9" id="KW-0472">Membrane</keyword>
<keyword evidence="5" id="KW-0762">Sugar transport</keyword>
<evidence type="ECO:0000313" key="14">
    <source>
        <dbReference type="EMBL" id="SUE06304.1"/>
    </source>
</evidence>
<keyword evidence="4" id="KW-1003">Cell membrane</keyword>
<reference evidence="14 15" key="1">
    <citation type="submission" date="2018-06" db="EMBL/GenBank/DDBJ databases">
        <authorList>
            <consortium name="Pathogen Informatics"/>
            <person name="Doyle S."/>
        </authorList>
    </citation>
    <scope>NUCLEOTIDE SEQUENCE [LARGE SCALE GENOMIC DNA]</scope>
    <source>
        <strain evidence="14 15">NCTC9381</strain>
    </source>
</reference>
<evidence type="ECO:0000256" key="10">
    <source>
        <dbReference type="ARBA" id="ARBA00037387"/>
    </source>
</evidence>
<comment type="subunit">
    <text evidence="2">Homodimer.</text>
</comment>
<evidence type="ECO:0000256" key="4">
    <source>
        <dbReference type="ARBA" id="ARBA00022475"/>
    </source>
</evidence>
<dbReference type="GO" id="GO:0005886">
    <property type="term" value="C:plasma membrane"/>
    <property type="evidence" value="ECO:0007669"/>
    <property type="project" value="UniProtKB-SubCell"/>
</dbReference>
<keyword evidence="8" id="KW-1133">Transmembrane helix</keyword>
<evidence type="ECO:0000313" key="15">
    <source>
        <dbReference type="Proteomes" id="UP000254640"/>
    </source>
</evidence>
<dbReference type="InterPro" id="IPR004703">
    <property type="entry name" value="PTS_sugar-sp_permease"/>
</dbReference>
<name>A0A379LSQ8_ENTAG</name>
<accession>A0A379LSQ8</accession>
<proteinExistence type="inferred from homology"/>
<organism evidence="14 15">
    <name type="scientific">Enterobacter agglomerans</name>
    <name type="common">Erwinia herbicola</name>
    <name type="synonym">Pantoea agglomerans</name>
    <dbReference type="NCBI Taxonomy" id="549"/>
    <lineage>
        <taxon>Bacteria</taxon>
        <taxon>Pseudomonadati</taxon>
        <taxon>Pseudomonadota</taxon>
        <taxon>Gammaproteobacteria</taxon>
        <taxon>Enterobacterales</taxon>
        <taxon>Erwiniaceae</taxon>
        <taxon>Pantoea</taxon>
        <taxon>Pantoea agglomerans group</taxon>
    </lineage>
</organism>
<evidence type="ECO:0000256" key="12">
    <source>
        <dbReference type="ARBA" id="ARBA00039702"/>
    </source>
</evidence>
<sequence length="61" mass="6492">MATFPAIAQPYMRKIIGGDHVALAHTGTIGYVLSGWIGSLVGKGSKSTEEMNMPKNLSFLP</sequence>
<evidence type="ECO:0000256" key="2">
    <source>
        <dbReference type="ARBA" id="ARBA00011738"/>
    </source>
</evidence>
<evidence type="ECO:0000256" key="1">
    <source>
        <dbReference type="ARBA" id="ARBA00004651"/>
    </source>
</evidence>
<comment type="function">
    <text evidence="10">The phosphoenolpyruvate-dependent sugar phosphotransferase system (sugar PTS), a major carbohydrate active transport system, catalyzes the phosphorylation of incoming sugar substrates concomitantly with their translocation across the cell membrane. The enzyme II UlaABC PTS system is involved in ascorbate transport.</text>
</comment>
<comment type="similarity">
    <text evidence="11">Belongs to the UlaA family.</text>
</comment>
<evidence type="ECO:0000256" key="3">
    <source>
        <dbReference type="ARBA" id="ARBA00022448"/>
    </source>
</evidence>
<dbReference type="Proteomes" id="UP000254640">
    <property type="component" value="Unassembled WGS sequence"/>
</dbReference>
<dbReference type="PANTHER" id="PTHR33843:SF4">
    <property type="entry name" value="ASCORBATE-SPECIFIC PTS SYSTEM EIIC COMPONENT"/>
    <property type="match status" value="1"/>
</dbReference>
<keyword evidence="3" id="KW-0813">Transport</keyword>
<comment type="subcellular location">
    <subcellularLocation>
        <location evidence="1">Cell membrane</location>
        <topology evidence="1">Multi-pass membrane protein</topology>
    </subcellularLocation>
</comment>
<evidence type="ECO:0000256" key="13">
    <source>
        <dbReference type="ARBA" id="ARBA00042859"/>
    </source>
</evidence>
<dbReference type="EMBL" id="UGSO01000002">
    <property type="protein sequence ID" value="SUE06304.1"/>
    <property type="molecule type" value="Genomic_DNA"/>
</dbReference>
<evidence type="ECO:0000256" key="7">
    <source>
        <dbReference type="ARBA" id="ARBA00022692"/>
    </source>
</evidence>
<dbReference type="PANTHER" id="PTHR33843">
    <property type="entry name" value="ASCORBATE-SPECIFIC PTS SYSTEM EIIC COMPONENT"/>
    <property type="match status" value="1"/>
</dbReference>